<comment type="caution">
    <text evidence="2">The sequence shown here is derived from an EMBL/GenBank/DDBJ whole genome shotgun (WGS) entry which is preliminary data.</text>
</comment>
<dbReference type="InterPro" id="IPR029044">
    <property type="entry name" value="Nucleotide-diphossugar_trans"/>
</dbReference>
<dbReference type="RefSeq" id="WP_133678764.1">
    <property type="nucleotide sequence ID" value="NZ_SNZP01000003.1"/>
</dbReference>
<dbReference type="SUPFAM" id="SSF53448">
    <property type="entry name" value="Nucleotide-diphospho-sugar transferases"/>
    <property type="match status" value="1"/>
</dbReference>
<dbReference type="AlphaFoldDB" id="A0A4R7BBD8"/>
<evidence type="ECO:0000313" key="3">
    <source>
        <dbReference type="Proteomes" id="UP000295611"/>
    </source>
</evidence>
<dbReference type="Gene3D" id="3.90.550.10">
    <property type="entry name" value="Spore Coat Polysaccharide Biosynthesis Protein SpsA, Chain A"/>
    <property type="match status" value="1"/>
</dbReference>
<feature type="domain" description="Glycosyltransferase 2-like" evidence="1">
    <location>
        <begin position="6"/>
        <end position="171"/>
    </location>
</feature>
<dbReference type="OrthoDB" id="8553932at2"/>
<protein>
    <submittedName>
        <fullName evidence="2">Glycosyl transferase family 2</fullName>
    </submittedName>
</protein>
<proteinExistence type="predicted"/>
<dbReference type="CDD" id="cd00761">
    <property type="entry name" value="Glyco_tranf_GTA_type"/>
    <property type="match status" value="1"/>
</dbReference>
<sequence>MQPIVSIILPSYNDLSYLETTLRSITAQTFTNFELIIVDDGSSDETPVRLRSLIAADTRLRYARRQRGGVGAARNTGMEQTRGRFIAFVDADDLWHPTFLHTLVNAAENSNADVVQCWMHGFADGTPCNFPPTYTVASKGLPGPEALRALLTGELPASVCCRLYRRESLGKMRFAEGLVYEDLEFSVRLMASISRLQVVPLALYGCRQRQRGIRAQYAPFLVEDRITIVQRIKDTLQQSHHWPALRAEFQQLAARFLGREGFKDLIRDQSLDEFLYQRLLASLKIDGELTLGALRKLPIDQGQRKWVGLPLLHPSLGRVFLNYQLRRRQKREKV</sequence>
<keyword evidence="3" id="KW-1185">Reference proteome</keyword>
<organism evidence="2 3">
    <name type="scientific">Paludibacterium purpuratum</name>
    <dbReference type="NCBI Taxonomy" id="1144873"/>
    <lineage>
        <taxon>Bacteria</taxon>
        <taxon>Pseudomonadati</taxon>
        <taxon>Pseudomonadota</taxon>
        <taxon>Betaproteobacteria</taxon>
        <taxon>Neisseriales</taxon>
        <taxon>Chromobacteriaceae</taxon>
        <taxon>Paludibacterium</taxon>
    </lineage>
</organism>
<evidence type="ECO:0000259" key="1">
    <source>
        <dbReference type="Pfam" id="PF00535"/>
    </source>
</evidence>
<dbReference type="PANTHER" id="PTHR22916">
    <property type="entry name" value="GLYCOSYLTRANSFERASE"/>
    <property type="match status" value="1"/>
</dbReference>
<name>A0A4R7BBD8_9NEIS</name>
<keyword evidence="2" id="KW-0808">Transferase</keyword>
<dbReference type="GO" id="GO:0016758">
    <property type="term" value="F:hexosyltransferase activity"/>
    <property type="evidence" value="ECO:0007669"/>
    <property type="project" value="UniProtKB-ARBA"/>
</dbReference>
<dbReference type="InterPro" id="IPR001173">
    <property type="entry name" value="Glyco_trans_2-like"/>
</dbReference>
<dbReference type="Proteomes" id="UP000295611">
    <property type="component" value="Unassembled WGS sequence"/>
</dbReference>
<accession>A0A4R7BBD8</accession>
<evidence type="ECO:0000313" key="2">
    <source>
        <dbReference type="EMBL" id="TDR81382.1"/>
    </source>
</evidence>
<gene>
    <name evidence="2" type="ORF">DFP86_10335</name>
</gene>
<dbReference type="EMBL" id="SNZP01000003">
    <property type="protein sequence ID" value="TDR81382.1"/>
    <property type="molecule type" value="Genomic_DNA"/>
</dbReference>
<dbReference type="PANTHER" id="PTHR22916:SF3">
    <property type="entry name" value="UDP-GLCNAC:BETAGAL BETA-1,3-N-ACETYLGLUCOSAMINYLTRANSFERASE-LIKE PROTEIN 1"/>
    <property type="match status" value="1"/>
</dbReference>
<reference evidence="2 3" key="1">
    <citation type="submission" date="2019-03" db="EMBL/GenBank/DDBJ databases">
        <title>Genomic Encyclopedia of Type Strains, Phase III (KMG-III): the genomes of soil and plant-associated and newly described type strains.</title>
        <authorList>
            <person name="Whitman W."/>
        </authorList>
    </citation>
    <scope>NUCLEOTIDE SEQUENCE [LARGE SCALE GENOMIC DNA]</scope>
    <source>
        <strain evidence="2 3">CECT 8976</strain>
    </source>
</reference>
<dbReference type="Pfam" id="PF00535">
    <property type="entry name" value="Glycos_transf_2"/>
    <property type="match status" value="1"/>
</dbReference>